<sequence length="393" mass="45975">MKKLTCIFILVLPFMISCKKNAAFQATIINDSLFQVITVNPDNIDKKEPGKISAFAEEVEYIPLQTADSILIGETTRLIVWSDLYYIWDKLSETIFCFDQDGSFRYRVNRQGNGPDEYLNIKDFTLNRENGNIMIYSDRGQAFYEYTRDGELVKKSKASFLMSSFAAKGDWKYCYLDRLPNQRLYEDIFPEAYRYVTLNDGNVCNHQLKYEYNEDFLHVPLSSDNFTYYKDKVLLTEFLHPEIYEIDSIGNLNPRYRIEFTTNAYAPSFYGSVDLKRMKEAEKEGEYTGLFGAFYENEDYLFFNYSRGLLGLAYVEKKDGSIHNPGYFLLDDFNQNTLSVILASVDEKYVYLMGEPELLKEKQKRKQFSPYLNEICEGLQEFDNPVIIRVKLK</sequence>
<dbReference type="Proteomes" id="UP000324383">
    <property type="component" value="Unassembled WGS sequence"/>
</dbReference>
<proteinExistence type="predicted"/>
<comment type="caution">
    <text evidence="2">The sequence shown here is derived from an EMBL/GenBank/DDBJ whole genome shotgun (WGS) entry which is preliminary data.</text>
</comment>
<feature type="chain" id="PRO_5030116167" evidence="1">
    <location>
        <begin position="23"/>
        <end position="393"/>
    </location>
</feature>
<evidence type="ECO:0000313" key="2">
    <source>
        <dbReference type="EMBL" id="TYK31917.1"/>
    </source>
</evidence>
<dbReference type="AlphaFoldDB" id="A0A5D3E737"/>
<dbReference type="EMBL" id="VKLW01000049">
    <property type="protein sequence ID" value="TYK31917.1"/>
    <property type="molecule type" value="Genomic_DNA"/>
</dbReference>
<reference evidence="2 3" key="1">
    <citation type="submission" date="2019-07" db="EMBL/GenBank/DDBJ databases">
        <title>Draft Genome Sequences of Bacteroides pyogenes Strains Isolated from the Uterus Holstein Dairy Cows with Metritis.</title>
        <authorList>
            <person name="Cunha F."/>
            <person name="Galvao K.N."/>
            <person name="Jeon S.J."/>
            <person name="Jeong K.C."/>
        </authorList>
    </citation>
    <scope>NUCLEOTIDE SEQUENCE [LARGE SCALE GENOMIC DNA]</scope>
    <source>
        <strain evidence="2 3">KG-31</strain>
    </source>
</reference>
<feature type="signal peptide" evidence="1">
    <location>
        <begin position="1"/>
        <end position="22"/>
    </location>
</feature>
<accession>A0A5D3E737</accession>
<evidence type="ECO:0000256" key="1">
    <source>
        <dbReference type="SAM" id="SignalP"/>
    </source>
</evidence>
<evidence type="ECO:0000313" key="3">
    <source>
        <dbReference type="Proteomes" id="UP000324383"/>
    </source>
</evidence>
<name>A0A5D3E737_9BACE</name>
<protein>
    <submittedName>
        <fullName evidence="2">6-bladed beta-propeller</fullName>
    </submittedName>
</protein>
<keyword evidence="3" id="KW-1185">Reference proteome</keyword>
<dbReference type="Pfam" id="PF17170">
    <property type="entry name" value="DUF5128"/>
    <property type="match status" value="1"/>
</dbReference>
<dbReference type="PROSITE" id="PS51257">
    <property type="entry name" value="PROKAR_LIPOPROTEIN"/>
    <property type="match status" value="1"/>
</dbReference>
<organism evidence="2 3">
    <name type="scientific">Bacteroides pyogenes</name>
    <dbReference type="NCBI Taxonomy" id="310300"/>
    <lineage>
        <taxon>Bacteria</taxon>
        <taxon>Pseudomonadati</taxon>
        <taxon>Bacteroidota</taxon>
        <taxon>Bacteroidia</taxon>
        <taxon>Bacteroidales</taxon>
        <taxon>Bacteroidaceae</taxon>
        <taxon>Bacteroides</taxon>
    </lineage>
</organism>
<gene>
    <name evidence="2" type="ORF">FNJ60_14445</name>
</gene>
<dbReference type="RefSeq" id="WP_148730953.1">
    <property type="nucleotide sequence ID" value="NZ_JADRFO010000030.1"/>
</dbReference>
<keyword evidence="1" id="KW-0732">Signal</keyword>